<gene>
    <name evidence="1" type="ORF">HAP48_043965</name>
    <name evidence="2" type="ORF">WDK88_02080</name>
</gene>
<evidence type="ECO:0000313" key="1">
    <source>
        <dbReference type="EMBL" id="NVI49683.1"/>
    </source>
</evidence>
<name>A0A973W8T9_9BRAD</name>
<accession>A0A973W8T9</accession>
<dbReference type="AlphaFoldDB" id="A0A973W8T9"/>
<organism evidence="1">
    <name type="scientific">Bradyrhizobium septentrionale</name>
    <dbReference type="NCBI Taxonomy" id="1404411"/>
    <lineage>
        <taxon>Bacteria</taxon>
        <taxon>Pseudomonadati</taxon>
        <taxon>Pseudomonadota</taxon>
        <taxon>Alphaproteobacteria</taxon>
        <taxon>Hyphomicrobiales</taxon>
        <taxon>Nitrobacteraceae</taxon>
        <taxon>Bradyrhizobium</taxon>
    </lineage>
</organism>
<dbReference type="EMBL" id="CP147711">
    <property type="protein sequence ID" value="WXC80466.1"/>
    <property type="molecule type" value="Genomic_DNA"/>
</dbReference>
<proteinExistence type="predicted"/>
<reference evidence="2" key="2">
    <citation type="journal article" date="2021" name="Int. J. Syst. Evol. Microbiol.">
        <title>Bradyrhizobium septentrionale sp. nov. (sv. septentrionale) and Bradyrhizobium quebecense sp. nov. (sv. septentrionale) associated with legumes native to Canada possess rearranged symbiosis genes and numerous insertion sequences.</title>
        <authorList>
            <person name="Bromfield E.S.P."/>
            <person name="Cloutier S."/>
        </authorList>
    </citation>
    <scope>NUCLEOTIDE SEQUENCE</scope>
    <source>
        <strain evidence="2">5S5</strain>
    </source>
</reference>
<keyword evidence="3" id="KW-1185">Reference proteome</keyword>
<reference evidence="2" key="3">
    <citation type="submission" date="2024-03" db="EMBL/GenBank/DDBJ databases">
        <authorList>
            <person name="Bromfield E.S.P."/>
            <person name="Cloutier S."/>
        </authorList>
    </citation>
    <scope>NUCLEOTIDE SEQUENCE</scope>
    <source>
        <strain evidence="2">5S5</strain>
    </source>
</reference>
<evidence type="ECO:0000313" key="3">
    <source>
        <dbReference type="Proteomes" id="UP001432046"/>
    </source>
</evidence>
<evidence type="ECO:0000313" key="2">
    <source>
        <dbReference type="EMBL" id="WXC80466.1"/>
    </source>
</evidence>
<dbReference type="RefSeq" id="WP_166213417.1">
    <property type="nucleotide sequence ID" value="NZ_CP088285.1"/>
</dbReference>
<reference evidence="1" key="1">
    <citation type="submission" date="2020-06" db="EMBL/GenBank/DDBJ databases">
        <title>Whole Genome Sequence of Bradyrhizobium sp. Strain 1S1.</title>
        <authorList>
            <person name="Bromfield E.S.P."/>
            <person name="Cloutier S."/>
        </authorList>
    </citation>
    <scope>NUCLEOTIDE SEQUENCE [LARGE SCALE GENOMIC DNA]</scope>
    <source>
        <strain evidence="1">1S1</strain>
    </source>
</reference>
<protein>
    <submittedName>
        <fullName evidence="1">Uncharacterized protein</fullName>
    </submittedName>
</protein>
<dbReference type="Proteomes" id="UP001432046">
    <property type="component" value="Chromosome"/>
</dbReference>
<sequence>MAHADLFPSMVRTLRKAAGKTIARTGENPEREKISTQYCNDQEADSHLFQSVAIEFCGSPSSASMQLMPIAARGFGLRGTAAFTPGTQNRLLLEIESCSRSAVH</sequence>
<dbReference type="EMBL" id="JAAOLE020000001">
    <property type="protein sequence ID" value="NVI49683.1"/>
    <property type="molecule type" value="Genomic_DNA"/>
</dbReference>